<evidence type="ECO:0000313" key="4">
    <source>
        <dbReference type="EMBL" id="AJY47724.1"/>
    </source>
</evidence>
<dbReference type="OrthoDB" id="7365268at2"/>
<dbReference type="PANTHER" id="PTHR43877">
    <property type="entry name" value="AMINOALKYLPHOSPHONATE N-ACETYLTRANSFERASE-RELATED-RELATED"/>
    <property type="match status" value="1"/>
</dbReference>
<dbReference type="EMBL" id="CP010803">
    <property type="protein sequence ID" value="AJY47724.1"/>
    <property type="molecule type" value="Genomic_DNA"/>
</dbReference>
<organism evidence="4 5">
    <name type="scientific">Martelella endophytica</name>
    <dbReference type="NCBI Taxonomy" id="1486262"/>
    <lineage>
        <taxon>Bacteria</taxon>
        <taxon>Pseudomonadati</taxon>
        <taxon>Pseudomonadota</taxon>
        <taxon>Alphaproteobacteria</taxon>
        <taxon>Hyphomicrobiales</taxon>
        <taxon>Aurantimonadaceae</taxon>
        <taxon>Martelella</taxon>
    </lineage>
</organism>
<dbReference type="PATRIC" id="fig|1486262.3.peg.4521"/>
<dbReference type="RefSeq" id="WP_045684337.1">
    <property type="nucleotide sequence ID" value="NZ_CP010803.1"/>
</dbReference>
<keyword evidence="1" id="KW-0808">Transferase</keyword>
<dbReference type="InterPro" id="IPR000182">
    <property type="entry name" value="GNAT_dom"/>
</dbReference>
<gene>
    <name evidence="4" type="ORF">TM49_21880</name>
</gene>
<dbReference type="STRING" id="1486262.TM49_21880"/>
<dbReference type="PROSITE" id="PS51186">
    <property type="entry name" value="GNAT"/>
    <property type="match status" value="1"/>
</dbReference>
<dbReference type="HOGENOM" id="CLU_081590_0_0_5"/>
<name>A0A0D5LU17_MAREN</name>
<dbReference type="Proteomes" id="UP000032611">
    <property type="component" value="Chromosome"/>
</dbReference>
<feature type="domain" description="N-acetyltransferase" evidence="3">
    <location>
        <begin position="143"/>
        <end position="287"/>
    </location>
</feature>
<dbReference type="KEGG" id="mey:TM49_21880"/>
<dbReference type="GO" id="GO:0016747">
    <property type="term" value="F:acyltransferase activity, transferring groups other than amino-acyl groups"/>
    <property type="evidence" value="ECO:0007669"/>
    <property type="project" value="InterPro"/>
</dbReference>
<dbReference type="Gene3D" id="3.40.630.30">
    <property type="match status" value="1"/>
</dbReference>
<keyword evidence="5" id="KW-1185">Reference proteome</keyword>
<evidence type="ECO:0000259" key="3">
    <source>
        <dbReference type="PROSITE" id="PS51186"/>
    </source>
</evidence>
<sequence>MYEVRKLQAGEAEAVRAFLEARAESSMFLLSNIAAAGIGNPNLRYGGDYWGAFDGRLVGVLGHFWNHNVILQVPDAAARVALFAEVRKSLTRPVAGILGPDDQVADGLSRLALSDADFAADLREQLFALPATALLMPAPKGTVSVYHWKEGDPALMRRWLRDYNLETLGAEPGEKLDQEMAAAVAMAAGLDRWVLEVNGAPVALAGFNARVDRLVQVGPVWTPPENRGRGYARLLLALILEKAFAEGATKAVLFTSNPAGDRAYRAVGFEPCGDYRLAILKAPVSLH</sequence>
<dbReference type="CDD" id="cd04301">
    <property type="entry name" value="NAT_SF"/>
    <property type="match status" value="1"/>
</dbReference>
<dbReference type="Pfam" id="PF00583">
    <property type="entry name" value="Acetyltransf_1"/>
    <property type="match status" value="1"/>
</dbReference>
<keyword evidence="2" id="KW-0012">Acyltransferase</keyword>
<evidence type="ECO:0000256" key="1">
    <source>
        <dbReference type="ARBA" id="ARBA00022679"/>
    </source>
</evidence>
<dbReference type="AlphaFoldDB" id="A0A0D5LU17"/>
<evidence type="ECO:0000313" key="5">
    <source>
        <dbReference type="Proteomes" id="UP000032611"/>
    </source>
</evidence>
<reference evidence="4 5" key="1">
    <citation type="journal article" date="2015" name="Genome Announc.">
        <title>Complete genome sequence of Martelella endophytica YC6887, which has antifungal activity associated with a halophyte.</title>
        <authorList>
            <person name="Khan A."/>
            <person name="Khan H."/>
            <person name="Chung E.J."/>
            <person name="Hossain M.T."/>
            <person name="Chung Y.R."/>
        </authorList>
    </citation>
    <scope>NUCLEOTIDE SEQUENCE [LARGE SCALE GENOMIC DNA]</scope>
    <source>
        <strain evidence="4">YC6887</strain>
    </source>
</reference>
<protein>
    <recommendedName>
        <fullName evidence="3">N-acetyltransferase domain-containing protein</fullName>
    </recommendedName>
</protein>
<dbReference type="SUPFAM" id="SSF55729">
    <property type="entry name" value="Acyl-CoA N-acyltransferases (Nat)"/>
    <property type="match status" value="1"/>
</dbReference>
<proteinExistence type="predicted"/>
<dbReference type="InterPro" id="IPR050832">
    <property type="entry name" value="Bact_Acetyltransf"/>
</dbReference>
<dbReference type="InterPro" id="IPR016181">
    <property type="entry name" value="Acyl_CoA_acyltransferase"/>
</dbReference>
<accession>A0A0D5LU17</accession>
<evidence type="ECO:0000256" key="2">
    <source>
        <dbReference type="ARBA" id="ARBA00023315"/>
    </source>
</evidence>